<feature type="domain" description="UPF0033" evidence="1">
    <location>
        <begin position="11"/>
        <end position="75"/>
    </location>
</feature>
<proteinExistence type="predicted"/>
<dbReference type="Gene3D" id="3.30.110.40">
    <property type="entry name" value="TusA-like domain"/>
    <property type="match status" value="1"/>
</dbReference>
<dbReference type="RefSeq" id="WP_126423767.1">
    <property type="nucleotide sequence ID" value="NZ_AP018828.1"/>
</dbReference>
<reference evidence="3" key="2">
    <citation type="journal article" date="2017" name="Plant Physiol. Biochem.">
        <title>Differential oxidative and antioxidative response of duckweed Lemna minor toward plant growth promoting/inhibiting bacteria.</title>
        <authorList>
            <person name="Ishizawa H."/>
            <person name="Kuroda M."/>
            <person name="Morikawa M."/>
            <person name="Ike M."/>
        </authorList>
    </citation>
    <scope>NUCLEOTIDE SEQUENCE [LARGE SCALE GENOMIC DNA]</scope>
    <source>
        <strain evidence="3">M6</strain>
    </source>
</reference>
<sequence length="77" mass="8481">MTPTEPPALLIDARGHRCPVPTLRLRKALSEHPDAVITLLADDPMAQIDVPHFCQQNGFRLIASVAEDAHRRFVVSG</sequence>
<dbReference type="InterPro" id="IPR036868">
    <property type="entry name" value="TusA-like_sf"/>
</dbReference>
<dbReference type="Pfam" id="PF01206">
    <property type="entry name" value="TusA"/>
    <property type="match status" value="1"/>
</dbReference>
<protein>
    <submittedName>
        <fullName evidence="2">SirA family protein</fullName>
    </submittedName>
</protein>
<dbReference type="OrthoDB" id="9797551at2"/>
<accession>A0A3G9GBY5</accession>
<dbReference type="Proteomes" id="UP000278756">
    <property type="component" value="Chromosome 2"/>
</dbReference>
<organism evidence="2 3">
    <name type="scientific">Asticcacaulis excentricus</name>
    <dbReference type="NCBI Taxonomy" id="78587"/>
    <lineage>
        <taxon>Bacteria</taxon>
        <taxon>Pseudomonadati</taxon>
        <taxon>Pseudomonadota</taxon>
        <taxon>Alphaproteobacteria</taxon>
        <taxon>Caulobacterales</taxon>
        <taxon>Caulobacteraceae</taxon>
        <taxon>Asticcacaulis</taxon>
    </lineage>
</organism>
<evidence type="ECO:0000259" key="1">
    <source>
        <dbReference type="Pfam" id="PF01206"/>
    </source>
</evidence>
<dbReference type="CDD" id="cd00291">
    <property type="entry name" value="SirA_YedF_YeeD"/>
    <property type="match status" value="1"/>
</dbReference>
<name>A0A3G9GBY5_9CAUL</name>
<evidence type="ECO:0000313" key="2">
    <source>
        <dbReference type="EMBL" id="BBF82159.1"/>
    </source>
</evidence>
<gene>
    <name evidence="2" type="ORF">EM6_2788</name>
</gene>
<reference evidence="3" key="1">
    <citation type="journal article" date="2017" name="Biotechnol. Biofuels">
        <title>Evaluation of environmental bacterial communities as a factor affecting the growth of duckweed Lemna minor.</title>
        <authorList>
            <person name="Ishizawa H."/>
            <person name="Kuroda M."/>
            <person name="Morikawa M."/>
            <person name="Ike M."/>
        </authorList>
    </citation>
    <scope>NUCLEOTIDE SEQUENCE [LARGE SCALE GENOMIC DNA]</scope>
    <source>
        <strain evidence="3">M6</strain>
    </source>
</reference>
<dbReference type="SUPFAM" id="SSF64307">
    <property type="entry name" value="SirA-like"/>
    <property type="match status" value="1"/>
</dbReference>
<evidence type="ECO:0000313" key="3">
    <source>
        <dbReference type="Proteomes" id="UP000278756"/>
    </source>
</evidence>
<dbReference type="AlphaFoldDB" id="A0A3G9GBY5"/>
<dbReference type="InterPro" id="IPR001455">
    <property type="entry name" value="TusA-like"/>
</dbReference>
<dbReference type="EMBL" id="AP018828">
    <property type="protein sequence ID" value="BBF82159.1"/>
    <property type="molecule type" value="Genomic_DNA"/>
</dbReference>